<sequence>MAIGDDPPDRTHVLGLDRDVADIAAVRRWARSSLPGVDEDDLGDVLLVLTELVSNVHDHAAFPARVELRWSPHAHLVRIAVQDGSTSPPQLRRFSADAARGRGLMLVNQLSKQWGVTELATGKTVWAVLHCTTTP</sequence>
<keyword evidence="1" id="KW-0808">Transferase</keyword>
<protein>
    <recommendedName>
        <fullName evidence="2">Histidine kinase/HSP90-like ATPase domain-containing protein</fullName>
    </recommendedName>
</protein>
<keyword evidence="1" id="KW-0418">Kinase</keyword>
<comment type="caution">
    <text evidence="3">The sequence shown here is derived from an EMBL/GenBank/DDBJ whole genome shotgun (WGS) entry which is preliminary data.</text>
</comment>
<dbReference type="PANTHER" id="PTHR35526">
    <property type="entry name" value="ANTI-SIGMA-F FACTOR RSBW-RELATED"/>
    <property type="match status" value="1"/>
</dbReference>
<feature type="domain" description="Histidine kinase/HSP90-like ATPase" evidence="2">
    <location>
        <begin position="19"/>
        <end position="127"/>
    </location>
</feature>
<reference evidence="4" key="1">
    <citation type="journal article" date="2019" name="Int. J. Syst. Evol. Microbiol.">
        <title>The Global Catalogue of Microorganisms (GCM) 10K type strain sequencing project: providing services to taxonomists for standard genome sequencing and annotation.</title>
        <authorList>
            <consortium name="The Broad Institute Genomics Platform"/>
            <consortium name="The Broad Institute Genome Sequencing Center for Infectious Disease"/>
            <person name="Wu L."/>
            <person name="Ma J."/>
        </authorList>
    </citation>
    <scope>NUCLEOTIDE SEQUENCE [LARGE SCALE GENOMIC DNA]</scope>
    <source>
        <strain evidence="4">CGMCC 4.7319</strain>
    </source>
</reference>
<evidence type="ECO:0000313" key="4">
    <source>
        <dbReference type="Proteomes" id="UP000597656"/>
    </source>
</evidence>
<accession>A0ABQ2HSK6</accession>
<dbReference type="RefSeq" id="WP_189154799.1">
    <property type="nucleotide sequence ID" value="NZ_BMNC01000003.1"/>
</dbReference>
<evidence type="ECO:0000256" key="1">
    <source>
        <dbReference type="ARBA" id="ARBA00022527"/>
    </source>
</evidence>
<dbReference type="EMBL" id="BMNC01000003">
    <property type="protein sequence ID" value="GGM86995.1"/>
    <property type="molecule type" value="Genomic_DNA"/>
</dbReference>
<organism evidence="3 4">
    <name type="scientific">Lentzea pudingi</name>
    <dbReference type="NCBI Taxonomy" id="1789439"/>
    <lineage>
        <taxon>Bacteria</taxon>
        <taxon>Bacillati</taxon>
        <taxon>Actinomycetota</taxon>
        <taxon>Actinomycetes</taxon>
        <taxon>Pseudonocardiales</taxon>
        <taxon>Pseudonocardiaceae</taxon>
        <taxon>Lentzea</taxon>
    </lineage>
</organism>
<keyword evidence="1" id="KW-0723">Serine/threonine-protein kinase</keyword>
<keyword evidence="4" id="KW-1185">Reference proteome</keyword>
<dbReference type="PANTHER" id="PTHR35526:SF3">
    <property type="entry name" value="ANTI-SIGMA-F FACTOR RSBW"/>
    <property type="match status" value="1"/>
</dbReference>
<dbReference type="InterPro" id="IPR036890">
    <property type="entry name" value="HATPase_C_sf"/>
</dbReference>
<evidence type="ECO:0000259" key="2">
    <source>
        <dbReference type="Pfam" id="PF13581"/>
    </source>
</evidence>
<dbReference type="InterPro" id="IPR003594">
    <property type="entry name" value="HATPase_dom"/>
</dbReference>
<dbReference type="CDD" id="cd16936">
    <property type="entry name" value="HATPase_RsbW-like"/>
    <property type="match status" value="1"/>
</dbReference>
<name>A0ABQ2HSK6_9PSEU</name>
<dbReference type="Pfam" id="PF13581">
    <property type="entry name" value="HATPase_c_2"/>
    <property type="match status" value="1"/>
</dbReference>
<dbReference type="InterPro" id="IPR050267">
    <property type="entry name" value="Anti-sigma-factor_SerPK"/>
</dbReference>
<dbReference type="SUPFAM" id="SSF55874">
    <property type="entry name" value="ATPase domain of HSP90 chaperone/DNA topoisomerase II/histidine kinase"/>
    <property type="match status" value="1"/>
</dbReference>
<dbReference type="Gene3D" id="3.30.565.10">
    <property type="entry name" value="Histidine kinase-like ATPase, C-terminal domain"/>
    <property type="match status" value="1"/>
</dbReference>
<proteinExistence type="predicted"/>
<dbReference type="Proteomes" id="UP000597656">
    <property type="component" value="Unassembled WGS sequence"/>
</dbReference>
<gene>
    <name evidence="3" type="ORF">GCM10011609_24460</name>
</gene>
<evidence type="ECO:0000313" key="3">
    <source>
        <dbReference type="EMBL" id="GGM86995.1"/>
    </source>
</evidence>